<name>A0A915C221_PARUN</name>
<feature type="region of interest" description="Disordered" evidence="1">
    <location>
        <begin position="161"/>
        <end position="289"/>
    </location>
</feature>
<dbReference type="WBParaSite" id="PgR080_g026_t02">
    <property type="protein sequence ID" value="PgR080_g026_t02"/>
    <property type="gene ID" value="PgR080_g026"/>
</dbReference>
<feature type="compositionally biased region" description="Basic and acidic residues" evidence="1">
    <location>
        <begin position="213"/>
        <end position="232"/>
    </location>
</feature>
<feature type="compositionally biased region" description="Low complexity" evidence="1">
    <location>
        <begin position="199"/>
        <end position="210"/>
    </location>
</feature>
<dbReference type="Proteomes" id="UP000887569">
    <property type="component" value="Unplaced"/>
</dbReference>
<evidence type="ECO:0000313" key="3">
    <source>
        <dbReference type="WBParaSite" id="PgR080_g026_t02"/>
    </source>
</evidence>
<feature type="compositionally biased region" description="Polar residues" evidence="1">
    <location>
        <begin position="179"/>
        <end position="198"/>
    </location>
</feature>
<evidence type="ECO:0000313" key="2">
    <source>
        <dbReference type="Proteomes" id="UP000887569"/>
    </source>
</evidence>
<reference evidence="3 4" key="1">
    <citation type="submission" date="2022-11" db="UniProtKB">
        <authorList>
            <consortium name="WormBaseParasite"/>
        </authorList>
    </citation>
    <scope>IDENTIFICATION</scope>
</reference>
<accession>A0A915C221</accession>
<keyword evidence="2" id="KW-1185">Reference proteome</keyword>
<evidence type="ECO:0000256" key="1">
    <source>
        <dbReference type="SAM" id="MobiDB-lite"/>
    </source>
</evidence>
<feature type="compositionally biased region" description="Basic and acidic residues" evidence="1">
    <location>
        <begin position="242"/>
        <end position="251"/>
    </location>
</feature>
<organism evidence="2 3">
    <name type="scientific">Parascaris univalens</name>
    <name type="common">Nematode worm</name>
    <dbReference type="NCBI Taxonomy" id="6257"/>
    <lineage>
        <taxon>Eukaryota</taxon>
        <taxon>Metazoa</taxon>
        <taxon>Ecdysozoa</taxon>
        <taxon>Nematoda</taxon>
        <taxon>Chromadorea</taxon>
        <taxon>Rhabditida</taxon>
        <taxon>Spirurina</taxon>
        <taxon>Ascaridomorpha</taxon>
        <taxon>Ascaridoidea</taxon>
        <taxon>Ascarididae</taxon>
        <taxon>Parascaris</taxon>
    </lineage>
</organism>
<protein>
    <submittedName>
        <fullName evidence="3 4">Uncharacterized protein</fullName>
    </submittedName>
</protein>
<sequence length="289" mass="32475">MCIVATWVRSIFHCGKISRVYVIDDVYRFMAGERIKKTFESFPSTEGDFPINIFLENSSNRPITSSTPDTDRLTVKILAGVRRIAVKMVAAENSSGSVRFENDAKDQFSYPRRLLHLFAENAKGMRNTQLRILVVFLDDLKNFSPKRTAATTTKGFSKTADSIAMKRDSKGNDAETHVATHSQSSDGHNTHKTTTVDGKQQQSQTSKNSTYNPKERSKRSEKCSRTPRKELHISPPVGHEISYQREKHEVYAETGGNEKNGPTRFALTTNTGTEEHPVTMTTLVRPSED</sequence>
<feature type="compositionally biased region" description="Basic and acidic residues" evidence="1">
    <location>
        <begin position="164"/>
        <end position="178"/>
    </location>
</feature>
<dbReference type="WBParaSite" id="PgR080_g026_t04">
    <property type="protein sequence ID" value="PgR080_g026_t04"/>
    <property type="gene ID" value="PgR080_g026"/>
</dbReference>
<dbReference type="WBParaSite" id="PgR080_g026_t07">
    <property type="protein sequence ID" value="PgR080_g026_t07"/>
    <property type="gene ID" value="PgR080_g026"/>
</dbReference>
<proteinExistence type="predicted"/>
<dbReference type="AlphaFoldDB" id="A0A915C221"/>
<evidence type="ECO:0000313" key="4">
    <source>
        <dbReference type="WBParaSite" id="PgR080_g026_t04"/>
    </source>
</evidence>
<dbReference type="WBParaSite" id="PgR080_g026_t05">
    <property type="protein sequence ID" value="PgR080_g026_t05"/>
    <property type="gene ID" value="PgR080_g026"/>
</dbReference>
<feature type="compositionally biased region" description="Polar residues" evidence="1">
    <location>
        <begin position="279"/>
        <end position="289"/>
    </location>
</feature>
<dbReference type="WBParaSite" id="PgR080_g026_t08">
    <property type="protein sequence ID" value="PgR080_g026_t08"/>
    <property type="gene ID" value="PgR080_g026"/>
</dbReference>